<dbReference type="GO" id="GO:0006605">
    <property type="term" value="P:protein targeting"/>
    <property type="evidence" value="ECO:0007669"/>
    <property type="project" value="UniProtKB-UniRule"/>
</dbReference>
<evidence type="ECO:0000256" key="10">
    <source>
        <dbReference type="HAMAP-Rule" id="MF_01465"/>
    </source>
</evidence>
<evidence type="ECO:0000256" key="2">
    <source>
        <dbReference type="ARBA" id="ARBA00005751"/>
    </source>
</evidence>
<evidence type="ECO:0000256" key="9">
    <source>
        <dbReference type="ARBA" id="ARBA00039733"/>
    </source>
</evidence>
<dbReference type="FunFam" id="1.10.3370.10:FF:000001">
    <property type="entry name" value="Preprotein translocase subunit SecY"/>
    <property type="match status" value="1"/>
</dbReference>
<keyword evidence="3 10" id="KW-0813">Transport</keyword>
<comment type="caution">
    <text evidence="14">The sequence shown here is derived from an EMBL/GenBank/DDBJ whole genome shotgun (WGS) entry which is preliminary data.</text>
</comment>
<feature type="transmembrane region" description="Helical" evidence="10">
    <location>
        <begin position="170"/>
        <end position="189"/>
    </location>
</feature>
<dbReference type="Gene3D" id="1.10.3370.10">
    <property type="entry name" value="SecY subunit domain"/>
    <property type="match status" value="1"/>
</dbReference>
<proteinExistence type="inferred from homology"/>
<dbReference type="PIRSF" id="PIRSF004557">
    <property type="entry name" value="SecY"/>
    <property type="match status" value="1"/>
</dbReference>
<dbReference type="Pfam" id="PF00344">
    <property type="entry name" value="SecY"/>
    <property type="match status" value="1"/>
</dbReference>
<evidence type="ECO:0000256" key="7">
    <source>
        <dbReference type="ARBA" id="ARBA00023010"/>
    </source>
</evidence>
<dbReference type="Proteomes" id="UP000237040">
    <property type="component" value="Unassembled WGS sequence"/>
</dbReference>
<dbReference type="SUPFAM" id="SSF103491">
    <property type="entry name" value="Preprotein translocase SecY subunit"/>
    <property type="match status" value="1"/>
</dbReference>
<feature type="transmembrane region" description="Helical" evidence="10">
    <location>
        <begin position="302"/>
        <end position="320"/>
    </location>
</feature>
<dbReference type="EMBL" id="PNIL01000064">
    <property type="protein sequence ID" value="PMP66770.1"/>
    <property type="molecule type" value="Genomic_DNA"/>
</dbReference>
<dbReference type="RefSeq" id="WP_424586879.1">
    <property type="nucleotide sequence ID" value="NZ_JBNAUB010000019.1"/>
</dbReference>
<evidence type="ECO:0000256" key="1">
    <source>
        <dbReference type="ARBA" id="ARBA00004141"/>
    </source>
</evidence>
<evidence type="ECO:0000313" key="14">
    <source>
        <dbReference type="EMBL" id="PMP66770.1"/>
    </source>
</evidence>
<comment type="similarity">
    <text evidence="2 10 13">Belongs to the SecY/SEC61-alpha family.</text>
</comment>
<dbReference type="GO" id="GO:0005886">
    <property type="term" value="C:plasma membrane"/>
    <property type="evidence" value="ECO:0007669"/>
    <property type="project" value="UniProtKB-SubCell"/>
</dbReference>
<keyword evidence="4 10" id="KW-0812">Transmembrane</keyword>
<keyword evidence="5 10" id="KW-0653">Protein transport</keyword>
<comment type="caution">
    <text evidence="10">Lacks conserved residue(s) required for the propagation of feature annotation.</text>
</comment>
<dbReference type="PROSITE" id="PS00755">
    <property type="entry name" value="SECY_1"/>
    <property type="match status" value="1"/>
</dbReference>
<keyword evidence="7 10" id="KW-0811">Translocation</keyword>
<dbReference type="GO" id="GO:0043952">
    <property type="term" value="P:protein transport by the Sec complex"/>
    <property type="evidence" value="ECO:0007669"/>
    <property type="project" value="UniProtKB-UniRule"/>
</dbReference>
<keyword evidence="10" id="KW-1003">Cell membrane</keyword>
<feature type="transmembrane region" description="Helical" evidence="10">
    <location>
        <begin position="142"/>
        <end position="163"/>
    </location>
</feature>
<dbReference type="InterPro" id="IPR002208">
    <property type="entry name" value="SecY/SEC61-alpha"/>
</dbReference>
<evidence type="ECO:0000256" key="8">
    <source>
        <dbReference type="ARBA" id="ARBA00023136"/>
    </source>
</evidence>
<feature type="transmembrane region" description="Helical" evidence="10">
    <location>
        <begin position="20"/>
        <end position="39"/>
    </location>
</feature>
<dbReference type="PRINTS" id="PR00303">
    <property type="entry name" value="SECYTRNLCASE"/>
</dbReference>
<comment type="subcellular location">
    <subcellularLocation>
        <location evidence="10">Cell membrane</location>
        <topology evidence="10">Multi-pass membrane protein</topology>
    </subcellularLocation>
    <subcellularLocation>
        <location evidence="1 12">Membrane</location>
        <topology evidence="1 12">Multi-pass membrane protein</topology>
    </subcellularLocation>
</comment>
<evidence type="ECO:0000256" key="13">
    <source>
        <dbReference type="RuleBase" id="RU004349"/>
    </source>
</evidence>
<evidence type="ECO:0000256" key="11">
    <source>
        <dbReference type="RuleBase" id="RU000537"/>
    </source>
</evidence>
<dbReference type="HAMAP" id="MF_01465">
    <property type="entry name" value="SecY"/>
    <property type="match status" value="1"/>
</dbReference>
<evidence type="ECO:0000256" key="3">
    <source>
        <dbReference type="ARBA" id="ARBA00022448"/>
    </source>
</evidence>
<feature type="transmembrane region" description="Helical" evidence="10">
    <location>
        <begin position="262"/>
        <end position="282"/>
    </location>
</feature>
<dbReference type="AlphaFoldDB" id="A0A2J6WDQ5"/>
<name>A0A2J6WDQ5_9BACT</name>
<dbReference type="NCBIfam" id="TIGR00967">
    <property type="entry name" value="3a0501s007"/>
    <property type="match status" value="1"/>
</dbReference>
<dbReference type="InterPro" id="IPR026593">
    <property type="entry name" value="SecY"/>
</dbReference>
<dbReference type="PANTHER" id="PTHR10906">
    <property type="entry name" value="SECY/SEC61-ALPHA FAMILY MEMBER"/>
    <property type="match status" value="1"/>
</dbReference>
<feature type="transmembrane region" description="Helical" evidence="10">
    <location>
        <begin position="201"/>
        <end position="226"/>
    </location>
</feature>
<evidence type="ECO:0000313" key="15">
    <source>
        <dbReference type="Proteomes" id="UP000237040"/>
    </source>
</evidence>
<evidence type="ECO:0000256" key="4">
    <source>
        <dbReference type="ARBA" id="ARBA00022692"/>
    </source>
</evidence>
<dbReference type="PROSITE" id="PS00756">
    <property type="entry name" value="SECY_2"/>
    <property type="match status" value="1"/>
</dbReference>
<gene>
    <name evidence="10" type="primary">secY</name>
    <name evidence="14" type="ORF">C0189_04490</name>
</gene>
<sequence>MWETIRRAFKLKELRQRIYFTLFLFILFRLGTYIPVVGIDRTQISSIISQGGFLALMDLFSGGGYTNFSIFALSVFPYINASIILQLLSYVIPSLEALVREGGEEGQRKMAQYTRYLTVALAALQAFSVIVIFRNYLVNQSILLKLVIMASLIAGSYLVLWLGEIMTEKGIGNGVSLIIFAGIISRIPVSFVEISQKLSAGAVSIFSVIGEFLAFLILLVLVIFAYQSERRIPVQYAKRIVGRRVYGGQTTYIPLRLVQAGVLPIIFAVSFMAFPATIGQFFPNSWFTKHIAQPIFGTPTGIWYNLIYFFLIVGFTFFYTEMTYDPLKLADDLKKYGGFIPGIRPGESTAQYIASVLRKITLPTSIFLGLVAVIPNLVFRKMTITSFVFGGTSLLIIIGVALETMREVEAYLLMRQYEGFLR</sequence>
<keyword evidence="6 10" id="KW-1133">Transmembrane helix</keyword>
<dbReference type="InterPro" id="IPR023201">
    <property type="entry name" value="SecY_dom_sf"/>
</dbReference>
<protein>
    <recommendedName>
        <fullName evidence="9 10">Protein translocase subunit SecY</fullName>
    </recommendedName>
</protein>
<accession>A0A2J6WDQ5</accession>
<reference evidence="14 15" key="1">
    <citation type="submission" date="2018-01" db="EMBL/GenBank/DDBJ databases">
        <title>Metagenomic assembled genomes from two thermal pools in the Uzon Caldera, Kamchatka, Russia.</title>
        <authorList>
            <person name="Wilkins L."/>
            <person name="Ettinger C."/>
        </authorList>
    </citation>
    <scope>NUCLEOTIDE SEQUENCE [LARGE SCALE GENOMIC DNA]</scope>
    <source>
        <strain evidence="14">ZAV-07</strain>
    </source>
</reference>
<feature type="transmembrane region" description="Helical" evidence="10">
    <location>
        <begin position="384"/>
        <end position="405"/>
    </location>
</feature>
<organism evidence="14 15">
    <name type="scientific">Caldisericum exile</name>
    <dbReference type="NCBI Taxonomy" id="693075"/>
    <lineage>
        <taxon>Bacteria</taxon>
        <taxon>Pseudomonadati</taxon>
        <taxon>Caldisericota/Cryosericota group</taxon>
        <taxon>Caldisericota</taxon>
        <taxon>Caldisericia</taxon>
        <taxon>Caldisericales</taxon>
        <taxon>Caldisericaceae</taxon>
        <taxon>Caldisericum</taxon>
    </lineage>
</organism>
<comment type="subunit">
    <text evidence="10">Component of the Sec protein translocase complex. Heterotrimer consisting of SecY, SecE and SecG subunits. The heterotrimers can form oligomers, although 1 heterotrimer is thought to be able to translocate proteins. Interacts with the ribosome. Interacts with SecDF, and other proteins may be involved. Interacts with SecA.</text>
</comment>
<keyword evidence="8 10" id="KW-0472">Membrane</keyword>
<evidence type="ECO:0000256" key="5">
    <source>
        <dbReference type="ARBA" id="ARBA00022927"/>
    </source>
</evidence>
<evidence type="ECO:0000256" key="6">
    <source>
        <dbReference type="ARBA" id="ARBA00022989"/>
    </source>
</evidence>
<dbReference type="InterPro" id="IPR030659">
    <property type="entry name" value="SecY_CS"/>
</dbReference>
<evidence type="ECO:0000256" key="12">
    <source>
        <dbReference type="RuleBase" id="RU003484"/>
    </source>
</evidence>
<dbReference type="GO" id="GO:0065002">
    <property type="term" value="P:intracellular protein transmembrane transport"/>
    <property type="evidence" value="ECO:0007669"/>
    <property type="project" value="UniProtKB-UniRule"/>
</dbReference>
<comment type="function">
    <text evidence="10 11">The central subunit of the protein translocation channel SecYEG. Consists of two halves formed by TMs 1-5 and 6-10. These two domains form a lateral gate at the front which open onto the bilayer between TMs 2 and 7, and are clamped together by SecE at the back. The channel is closed by both a pore ring composed of hydrophobic SecY resides and a short helix (helix 2A) on the extracellular side of the membrane which forms a plug. The plug probably moves laterally to allow the channel to open. The ring and the pore may move independently.</text>
</comment>
<feature type="transmembrane region" description="Helical" evidence="10">
    <location>
        <begin position="113"/>
        <end position="136"/>
    </location>
</feature>
<feature type="transmembrane region" description="Helical" evidence="10">
    <location>
        <begin position="360"/>
        <end position="378"/>
    </location>
</feature>